<keyword evidence="5" id="KW-0963">Cytoplasm</keyword>
<evidence type="ECO:0000256" key="3">
    <source>
        <dbReference type="ARBA" id="ARBA00007494"/>
    </source>
</evidence>
<dbReference type="EC" id="2.1.1.176" evidence="4"/>
<sequence length="456" mass="51144">MATRTNNRRQNKTARDLALDVLLSVEEQAAYSNLALQSALANHRLDPKDASLVTEIVYGTIQRLNTLDYRLHFFLKQPLAKLDGWVRNLLRMSVYQIDYLDRVPDFAVIHEAVEIAKRRNSRLAGFVNAVLRNLLRAGAAKFPSAEKEPTRHLSLLYSHPEWLLAEWVEQYGFEETTRILEANNGRPHLSLRANRMRGDREALQTALQKRGIESALSEVSPDGIVLKTGVDIAHLPEFQAGLCTVQDESSMLVALSVNPQPGMRILDACSAPGGKTTHLAECMNDDGEVVAVDIHEHKTKLVQHAAERLGLRSIRTEVGDAAELSAKWAQQFDAVLLDAPCSGFGVIRRKPDIKWRKTMSDVDAIHTTQLSLLRHAADAVKPGGVLVYSTCTIERKENQQIVRTLLEERSDFSIEPLDRYLPEAVVQKAGQPDGWLQLLPHHFGTDGFFICRMRKM</sequence>
<dbReference type="PROSITE" id="PS01153">
    <property type="entry name" value="NOL1_NOP2_SUN"/>
    <property type="match status" value="1"/>
</dbReference>
<feature type="active site" description="Nucleophile" evidence="14">
    <location>
        <position position="391"/>
    </location>
</feature>
<dbReference type="PROSITE" id="PS51686">
    <property type="entry name" value="SAM_MT_RSMB_NOP"/>
    <property type="match status" value="1"/>
</dbReference>
<dbReference type="Gene3D" id="3.40.50.150">
    <property type="entry name" value="Vaccinia Virus protein VP39"/>
    <property type="match status" value="1"/>
</dbReference>
<dbReference type="Gene3D" id="1.10.940.10">
    <property type="entry name" value="NusB-like"/>
    <property type="match status" value="1"/>
</dbReference>
<dbReference type="Pfam" id="PF01029">
    <property type="entry name" value="NusB"/>
    <property type="match status" value="1"/>
</dbReference>
<keyword evidence="10 14" id="KW-0694">RNA-binding</keyword>
<dbReference type="CDD" id="cd02440">
    <property type="entry name" value="AdoMet_MTases"/>
    <property type="match status" value="1"/>
</dbReference>
<gene>
    <name evidence="16" type="primary">rsmB</name>
    <name evidence="16" type="ORF">skT53_01100</name>
</gene>
<keyword evidence="9 14" id="KW-0949">S-adenosyl-L-methionine</keyword>
<dbReference type="Pfam" id="PF22458">
    <property type="entry name" value="RsmF-B_ferredox"/>
    <property type="match status" value="1"/>
</dbReference>
<dbReference type="FunFam" id="1.10.940.10:FF:000006">
    <property type="entry name" value="16S rRNA (Cytosine(967)-C(5))-methyltransferase RsmB"/>
    <property type="match status" value="1"/>
</dbReference>
<dbReference type="Gene3D" id="3.30.70.1170">
    <property type="entry name" value="Sun protein, domain 3"/>
    <property type="match status" value="1"/>
</dbReference>
<evidence type="ECO:0000256" key="7">
    <source>
        <dbReference type="ARBA" id="ARBA00022603"/>
    </source>
</evidence>
<evidence type="ECO:0000256" key="9">
    <source>
        <dbReference type="ARBA" id="ARBA00022691"/>
    </source>
</evidence>
<evidence type="ECO:0000313" key="16">
    <source>
        <dbReference type="EMBL" id="BCJ85125.1"/>
    </source>
</evidence>
<feature type="binding site" evidence="14">
    <location>
        <begin position="269"/>
        <end position="275"/>
    </location>
    <ligand>
        <name>S-adenosyl-L-methionine</name>
        <dbReference type="ChEBI" id="CHEBI:59789"/>
    </ligand>
</feature>
<dbReference type="InterPro" id="IPR029063">
    <property type="entry name" value="SAM-dependent_MTases_sf"/>
</dbReference>
<evidence type="ECO:0000256" key="13">
    <source>
        <dbReference type="ARBA" id="ARBA00047283"/>
    </source>
</evidence>
<keyword evidence="8 14" id="KW-0808">Transferase</keyword>
<dbReference type="PANTHER" id="PTHR22807">
    <property type="entry name" value="NOP2 YEAST -RELATED NOL1/NOP2/FMU SUN DOMAIN-CONTAINING"/>
    <property type="match status" value="1"/>
</dbReference>
<dbReference type="InterPro" id="IPR006027">
    <property type="entry name" value="NusB_RsmB_TIM44"/>
</dbReference>
<evidence type="ECO:0000256" key="4">
    <source>
        <dbReference type="ARBA" id="ARBA00012140"/>
    </source>
</evidence>
<evidence type="ECO:0000313" key="17">
    <source>
        <dbReference type="Proteomes" id="UP000593802"/>
    </source>
</evidence>
<feature type="binding site" evidence="14">
    <location>
        <position position="338"/>
    </location>
    <ligand>
        <name>S-adenosyl-L-methionine</name>
        <dbReference type="ChEBI" id="CHEBI:59789"/>
    </ligand>
</feature>
<dbReference type="InterPro" id="IPR023267">
    <property type="entry name" value="RCMT"/>
</dbReference>
<keyword evidence="7 14" id="KW-0489">Methyltransferase</keyword>
<evidence type="ECO:0000256" key="11">
    <source>
        <dbReference type="ARBA" id="ARBA00030399"/>
    </source>
</evidence>
<name>A0A7I8D4X5_9BACL</name>
<dbReference type="NCBIfam" id="NF011494">
    <property type="entry name" value="PRK14902.1"/>
    <property type="match status" value="1"/>
</dbReference>
<evidence type="ECO:0000256" key="5">
    <source>
        <dbReference type="ARBA" id="ARBA00022490"/>
    </source>
</evidence>
<dbReference type="InterPro" id="IPR049560">
    <property type="entry name" value="MeTrfase_RsmB-F_NOP2_cat"/>
</dbReference>
<dbReference type="EMBL" id="AP023366">
    <property type="protein sequence ID" value="BCJ85125.1"/>
    <property type="molecule type" value="Genomic_DNA"/>
</dbReference>
<dbReference type="SUPFAM" id="SSF53335">
    <property type="entry name" value="S-adenosyl-L-methionine-dependent methyltransferases"/>
    <property type="match status" value="1"/>
</dbReference>
<feature type="domain" description="SAM-dependent MTase RsmB/NOP-type" evidence="15">
    <location>
        <begin position="179"/>
        <end position="456"/>
    </location>
</feature>
<dbReference type="Pfam" id="PF01189">
    <property type="entry name" value="Methyltr_RsmB-F"/>
    <property type="match status" value="1"/>
</dbReference>
<evidence type="ECO:0000256" key="10">
    <source>
        <dbReference type="ARBA" id="ARBA00022884"/>
    </source>
</evidence>
<evidence type="ECO:0000259" key="15">
    <source>
        <dbReference type="PROSITE" id="PS51686"/>
    </source>
</evidence>
<reference evidence="16 17" key="1">
    <citation type="submission" date="2020-08" db="EMBL/GenBank/DDBJ databases">
        <title>Complete Genome Sequence of Effusibacillus dendaii Strain skT53, Isolated from Farmland soil.</title>
        <authorList>
            <person name="Konishi T."/>
            <person name="Kawasaki H."/>
        </authorList>
    </citation>
    <scope>NUCLEOTIDE SEQUENCE [LARGE SCALE GENOMIC DNA]</scope>
    <source>
        <strain evidence="17">skT53</strain>
    </source>
</reference>
<keyword evidence="6" id="KW-0698">rRNA processing</keyword>
<feature type="binding site" evidence="14">
    <location>
        <position position="293"/>
    </location>
    <ligand>
        <name>S-adenosyl-L-methionine</name>
        <dbReference type="ChEBI" id="CHEBI:59789"/>
    </ligand>
</feature>
<accession>A0A7I8D4X5</accession>
<dbReference type="RefSeq" id="WP_226375295.1">
    <property type="nucleotide sequence ID" value="NZ_AP023366.1"/>
</dbReference>
<dbReference type="KEGG" id="eff:skT53_01100"/>
<dbReference type="InterPro" id="IPR018314">
    <property type="entry name" value="RsmB/NOL1/NOP2-like_CS"/>
</dbReference>
<dbReference type="InterPro" id="IPR035926">
    <property type="entry name" value="NusB-like_sf"/>
</dbReference>
<comment type="function">
    <text evidence="1">Specifically methylates the cytosine at position 967 (m5C967) of 16S rRNA.</text>
</comment>
<dbReference type="InterPro" id="IPR001678">
    <property type="entry name" value="MeTrfase_RsmB-F_NOP2_dom"/>
</dbReference>
<dbReference type="PRINTS" id="PR02008">
    <property type="entry name" value="RCMTFAMILY"/>
</dbReference>
<dbReference type="GO" id="GO:0006355">
    <property type="term" value="P:regulation of DNA-templated transcription"/>
    <property type="evidence" value="ECO:0007669"/>
    <property type="project" value="InterPro"/>
</dbReference>
<dbReference type="AlphaFoldDB" id="A0A7I8D4X5"/>
<keyword evidence="17" id="KW-1185">Reference proteome</keyword>
<dbReference type="InterPro" id="IPR054728">
    <property type="entry name" value="RsmB-like_ferredoxin"/>
</dbReference>
<dbReference type="PANTHER" id="PTHR22807:SF53">
    <property type="entry name" value="RIBOSOMAL RNA SMALL SUBUNIT METHYLTRANSFERASE B-RELATED"/>
    <property type="match status" value="1"/>
</dbReference>
<dbReference type="FunFam" id="3.30.70.1170:FF:000003">
    <property type="entry name" value="16S rRNA (Cytosine(967)-C(5))-methyltransferase RsmB"/>
    <property type="match status" value="1"/>
</dbReference>
<dbReference type="FunFam" id="3.40.50.150:FF:000257">
    <property type="entry name" value="16S rRNA methyltransferase"/>
    <property type="match status" value="1"/>
</dbReference>
<proteinExistence type="inferred from homology"/>
<feature type="binding site" evidence="14">
    <location>
        <position position="320"/>
    </location>
    <ligand>
        <name>S-adenosyl-L-methionine</name>
        <dbReference type="ChEBI" id="CHEBI:59789"/>
    </ligand>
</feature>
<evidence type="ECO:0000256" key="12">
    <source>
        <dbReference type="ARBA" id="ARBA00031088"/>
    </source>
</evidence>
<protein>
    <recommendedName>
        <fullName evidence="4">16S rRNA (cytosine(967)-C(5))-methyltransferase</fullName>
        <ecNumber evidence="4">2.1.1.176</ecNumber>
    </recommendedName>
    <alternativeName>
        <fullName evidence="11">16S rRNA m5C967 methyltransferase</fullName>
    </alternativeName>
    <alternativeName>
        <fullName evidence="12">rRNA (cytosine-C(5)-)-methyltransferase RsmB</fullName>
    </alternativeName>
</protein>
<evidence type="ECO:0000256" key="1">
    <source>
        <dbReference type="ARBA" id="ARBA00002724"/>
    </source>
</evidence>
<evidence type="ECO:0000256" key="14">
    <source>
        <dbReference type="PROSITE-ProRule" id="PRU01023"/>
    </source>
</evidence>
<dbReference type="Proteomes" id="UP000593802">
    <property type="component" value="Chromosome"/>
</dbReference>
<dbReference type="GO" id="GO:0005737">
    <property type="term" value="C:cytoplasm"/>
    <property type="evidence" value="ECO:0007669"/>
    <property type="project" value="UniProtKB-SubCell"/>
</dbReference>
<dbReference type="SUPFAM" id="SSF48013">
    <property type="entry name" value="NusB-like"/>
    <property type="match status" value="1"/>
</dbReference>
<comment type="subcellular location">
    <subcellularLocation>
        <location evidence="2">Cytoplasm</location>
    </subcellularLocation>
</comment>
<comment type="catalytic activity">
    <reaction evidence="13">
        <text>cytidine(967) in 16S rRNA + S-adenosyl-L-methionine = 5-methylcytidine(967) in 16S rRNA + S-adenosyl-L-homocysteine + H(+)</text>
        <dbReference type="Rhea" id="RHEA:42748"/>
        <dbReference type="Rhea" id="RHEA-COMP:10219"/>
        <dbReference type="Rhea" id="RHEA-COMP:10220"/>
        <dbReference type="ChEBI" id="CHEBI:15378"/>
        <dbReference type="ChEBI" id="CHEBI:57856"/>
        <dbReference type="ChEBI" id="CHEBI:59789"/>
        <dbReference type="ChEBI" id="CHEBI:74483"/>
        <dbReference type="ChEBI" id="CHEBI:82748"/>
        <dbReference type="EC" id="2.1.1.176"/>
    </reaction>
</comment>
<dbReference type="GO" id="GO:0008649">
    <property type="term" value="F:rRNA methyltransferase activity"/>
    <property type="evidence" value="ECO:0007669"/>
    <property type="project" value="InterPro"/>
</dbReference>
<organism evidence="16 17">
    <name type="scientific">Effusibacillus dendaii</name>
    <dbReference type="NCBI Taxonomy" id="2743772"/>
    <lineage>
        <taxon>Bacteria</taxon>
        <taxon>Bacillati</taxon>
        <taxon>Bacillota</taxon>
        <taxon>Bacilli</taxon>
        <taxon>Bacillales</taxon>
        <taxon>Alicyclobacillaceae</taxon>
        <taxon>Effusibacillus</taxon>
    </lineage>
</organism>
<comment type="similarity">
    <text evidence="3 14">Belongs to the class I-like SAM-binding methyltransferase superfamily. RsmB/NOP family.</text>
</comment>
<evidence type="ECO:0000256" key="8">
    <source>
        <dbReference type="ARBA" id="ARBA00022679"/>
    </source>
</evidence>
<evidence type="ECO:0000256" key="6">
    <source>
        <dbReference type="ARBA" id="ARBA00022552"/>
    </source>
</evidence>
<dbReference type="GO" id="GO:0003723">
    <property type="term" value="F:RNA binding"/>
    <property type="evidence" value="ECO:0007669"/>
    <property type="project" value="UniProtKB-UniRule"/>
</dbReference>
<evidence type="ECO:0000256" key="2">
    <source>
        <dbReference type="ARBA" id="ARBA00004496"/>
    </source>
</evidence>
<dbReference type="InterPro" id="IPR004573">
    <property type="entry name" value="rRNA_ssu_MeTfrase_B"/>
</dbReference>
<dbReference type="NCBIfam" id="TIGR00563">
    <property type="entry name" value="rsmB"/>
    <property type="match status" value="1"/>
</dbReference>